<proteinExistence type="predicted"/>
<gene>
    <name evidence="3" type="primary">traM</name>
    <name evidence="3" type="ORF">Q4Q40_22350</name>
</gene>
<dbReference type="Pfam" id="PF12508">
    <property type="entry name" value="Transposon_TraM"/>
    <property type="match status" value="1"/>
</dbReference>
<reference evidence="3" key="1">
    <citation type="submission" date="2023-07" db="EMBL/GenBank/DDBJ databases">
        <title>Two novel species in the genus Flavivirga.</title>
        <authorList>
            <person name="Kwon K."/>
        </authorList>
    </citation>
    <scope>NUCLEOTIDE SEQUENCE</scope>
    <source>
        <strain evidence="3">KACC 14158</strain>
    </source>
</reference>
<evidence type="ECO:0000313" key="4">
    <source>
        <dbReference type="Proteomes" id="UP001176806"/>
    </source>
</evidence>
<keyword evidence="1" id="KW-1133">Transmembrane helix</keyword>
<accession>A0ABT8WUT5</accession>
<evidence type="ECO:0000313" key="3">
    <source>
        <dbReference type="EMBL" id="MDO5976951.1"/>
    </source>
</evidence>
<dbReference type="RefSeq" id="WP_303304286.1">
    <property type="nucleotide sequence ID" value="NZ_BAABDA010000060.1"/>
</dbReference>
<dbReference type="InterPro" id="IPR055407">
    <property type="entry name" value="TraM_C"/>
</dbReference>
<dbReference type="EMBL" id="JAUOEL010000010">
    <property type="protein sequence ID" value="MDO5976951.1"/>
    <property type="molecule type" value="Genomic_DNA"/>
</dbReference>
<name>A0ABT8WUT5_9FLAO</name>
<feature type="domain" description="Conjugative transposon TraM C-terminal" evidence="2">
    <location>
        <begin position="175"/>
        <end position="305"/>
    </location>
</feature>
<evidence type="ECO:0000259" key="2">
    <source>
        <dbReference type="Pfam" id="PF12508"/>
    </source>
</evidence>
<sequence>MKLDKKKIAFIVVIAIVLIFIIGYSVMTFGKNDDSGGELTQPTVPALETVQDEYTSRLDAINDLKEVRQTNAPSIYDEKFLDSSGVYDPNRIEKEKARIVDSIYKNGRIDYSTGSYRNLVKDNVVSSVAIKEKKDTEIKIESTRPTIKEMALDQQLFFASSPKTNDLITETPELHAVVDGQQTIKIHDRLRMLTTKDININGLLIPKNTFIYGIVNFKPNRVLLSIENINHKPMIFKAYDFQDGLEGLYIKNTFRTEATREIVDDAVDDINVPGVPQVKGLKKIFQRSNRQVKVTVNNNYKLILKADNRQ</sequence>
<dbReference type="Proteomes" id="UP001176806">
    <property type="component" value="Unassembled WGS sequence"/>
</dbReference>
<keyword evidence="1" id="KW-0812">Transmembrane</keyword>
<keyword evidence="1" id="KW-0472">Membrane</keyword>
<evidence type="ECO:0000256" key="1">
    <source>
        <dbReference type="SAM" id="Phobius"/>
    </source>
</evidence>
<keyword evidence="4" id="KW-1185">Reference proteome</keyword>
<protein>
    <submittedName>
        <fullName evidence="3">Conjugative transposon protein TraM</fullName>
    </submittedName>
</protein>
<feature type="transmembrane region" description="Helical" evidence="1">
    <location>
        <begin position="7"/>
        <end position="27"/>
    </location>
</feature>
<comment type="caution">
    <text evidence="3">The sequence shown here is derived from an EMBL/GenBank/DDBJ whole genome shotgun (WGS) entry which is preliminary data.</text>
</comment>
<organism evidence="3 4">
    <name type="scientific">Flavivirga jejuensis</name>
    <dbReference type="NCBI Taxonomy" id="870487"/>
    <lineage>
        <taxon>Bacteria</taxon>
        <taxon>Pseudomonadati</taxon>
        <taxon>Bacteroidota</taxon>
        <taxon>Flavobacteriia</taxon>
        <taxon>Flavobacteriales</taxon>
        <taxon>Flavobacteriaceae</taxon>
        <taxon>Flavivirga</taxon>
    </lineage>
</organism>